<evidence type="ECO:0000313" key="2">
    <source>
        <dbReference type="EMBL" id="AGQ19446.1"/>
    </source>
</evidence>
<evidence type="ECO:0000259" key="1">
    <source>
        <dbReference type="Pfam" id="PF03358"/>
    </source>
</evidence>
<dbReference type="GO" id="GO:0005829">
    <property type="term" value="C:cytosol"/>
    <property type="evidence" value="ECO:0007669"/>
    <property type="project" value="TreeGrafter"/>
</dbReference>
<dbReference type="AlphaFoldDB" id="S5DKR4"/>
<feature type="domain" description="NADPH-dependent FMN reductase-like" evidence="1">
    <location>
        <begin position="3"/>
        <end position="122"/>
    </location>
</feature>
<dbReference type="PANTHER" id="PTHR30543">
    <property type="entry name" value="CHROMATE REDUCTASE"/>
    <property type="match status" value="1"/>
</dbReference>
<reference evidence="2" key="1">
    <citation type="journal article" date="2013" name="Sci. Rep.">
        <title>Metagenomics uncovers a new group of low GC and ultra-small marine Actinobacteria.</title>
        <authorList>
            <person name="Ghai R."/>
            <person name="Mizuno C.M."/>
            <person name="Picazo A."/>
            <person name="Camacho A."/>
            <person name="Rodriguez-Valera F."/>
        </authorList>
    </citation>
    <scope>NUCLEOTIDE SEQUENCE</scope>
</reference>
<dbReference type="EMBL" id="KC811132">
    <property type="protein sequence ID" value="AGQ19446.1"/>
    <property type="molecule type" value="Genomic_DNA"/>
</dbReference>
<name>S5DKR4_9ACTN</name>
<dbReference type="PANTHER" id="PTHR30543:SF21">
    <property type="entry name" value="NAD(P)H-DEPENDENT FMN REDUCTASE LOT6"/>
    <property type="match status" value="1"/>
</dbReference>
<protein>
    <submittedName>
        <fullName evidence="2">Arsenical resistance protein ArsH</fullName>
    </submittedName>
</protein>
<dbReference type="GO" id="GO:0016491">
    <property type="term" value="F:oxidoreductase activity"/>
    <property type="evidence" value="ECO:0007669"/>
    <property type="project" value="InterPro"/>
</dbReference>
<accession>S5DKR4</accession>
<dbReference type="SUPFAM" id="SSF52218">
    <property type="entry name" value="Flavoproteins"/>
    <property type="match status" value="1"/>
</dbReference>
<proteinExistence type="predicted"/>
<dbReference type="InterPro" id="IPR005025">
    <property type="entry name" value="FMN_Rdtase-like_dom"/>
</dbReference>
<dbReference type="GO" id="GO:0010181">
    <property type="term" value="F:FMN binding"/>
    <property type="evidence" value="ECO:0007669"/>
    <property type="project" value="TreeGrafter"/>
</dbReference>
<dbReference type="InterPro" id="IPR029039">
    <property type="entry name" value="Flavoprotein-like_sf"/>
</dbReference>
<organism evidence="2">
    <name type="scientific">Candidatus Actinomarina minuta</name>
    <dbReference type="NCBI Taxonomy" id="1389454"/>
    <lineage>
        <taxon>Bacteria</taxon>
        <taxon>Bacillati</taxon>
        <taxon>Actinomycetota</taxon>
        <taxon>Actinomycetes</taxon>
        <taxon>Candidatus Actinomarinidae</taxon>
        <taxon>Candidatus Actinomarinales</taxon>
        <taxon>Candidatus Actinomarineae</taxon>
        <taxon>Candidatus Actinomarinaceae</taxon>
        <taxon>Candidatus Actinomarina</taxon>
    </lineage>
</organism>
<dbReference type="InterPro" id="IPR050712">
    <property type="entry name" value="NAD(P)H-dep_reductase"/>
</dbReference>
<sequence>MSKILLLSGGSTESSGNKKAAQYAMSYLQEKKIETYLFDNLYTDIPFILESGIVQPEKIIEIRDVLIDCDQIIIFSPVFNGGYASHLKNTLDWLSLAFDEYKYNDLFKNKKAAIVSAVLGKGSNSYDAYSSLSGQLENYGLRVFKDFYLFSSENKLDKQLLESIQLKEFNIFLDEYLAS</sequence>
<dbReference type="Pfam" id="PF03358">
    <property type="entry name" value="FMN_red"/>
    <property type="match status" value="1"/>
</dbReference>
<dbReference type="Gene3D" id="3.40.50.360">
    <property type="match status" value="1"/>
</dbReference>